<protein>
    <submittedName>
        <fullName evidence="2">Uncharacterized protein</fullName>
    </submittedName>
</protein>
<sequence>MDYTSILINLIIAIIVAVLTSNLSLRGFYRQEIWLRKETKYSQIIDSLNKTQRYYWHLIDEHSGCIENENDEENVERELREEEYILAKRELEMLSSSPVFMLNNEVIDILDELMKSSSTKSEDERNGDWVSYFDRPGYEAKEAKIKIAEIANKDLGIKVKRRKKKLS</sequence>
<keyword evidence="3" id="KW-1185">Reference proteome</keyword>
<keyword evidence="1" id="KW-0472">Membrane</keyword>
<gene>
    <name evidence="2" type="ORF">SAMN05421659_101168</name>
</gene>
<dbReference type="STRING" id="99656.SAMN05421659_101168"/>
<keyword evidence="1" id="KW-1133">Transmembrane helix</keyword>
<proteinExistence type="predicted"/>
<accession>A0A1I0M3S7</accession>
<reference evidence="2 3" key="1">
    <citation type="submission" date="2016-10" db="EMBL/GenBank/DDBJ databases">
        <authorList>
            <person name="de Groot N.N."/>
        </authorList>
    </citation>
    <scope>NUCLEOTIDE SEQUENCE [LARGE SCALE GENOMIC DNA]</scope>
    <source>
        <strain evidence="2 3">DSM 9179</strain>
    </source>
</reference>
<evidence type="ECO:0000256" key="1">
    <source>
        <dbReference type="SAM" id="Phobius"/>
    </source>
</evidence>
<evidence type="ECO:0000313" key="2">
    <source>
        <dbReference type="EMBL" id="SEV83095.1"/>
    </source>
</evidence>
<organism evidence="2 3">
    <name type="scientific">[Clostridium] fimetarium</name>
    <dbReference type="NCBI Taxonomy" id="99656"/>
    <lineage>
        <taxon>Bacteria</taxon>
        <taxon>Bacillati</taxon>
        <taxon>Bacillota</taxon>
        <taxon>Clostridia</taxon>
        <taxon>Lachnospirales</taxon>
        <taxon>Lachnospiraceae</taxon>
    </lineage>
</organism>
<feature type="transmembrane region" description="Helical" evidence="1">
    <location>
        <begin position="6"/>
        <end position="29"/>
    </location>
</feature>
<name>A0A1I0M3S7_9FIRM</name>
<evidence type="ECO:0000313" key="3">
    <source>
        <dbReference type="Proteomes" id="UP000199701"/>
    </source>
</evidence>
<dbReference type="EMBL" id="FOJI01000001">
    <property type="protein sequence ID" value="SEV83095.1"/>
    <property type="molecule type" value="Genomic_DNA"/>
</dbReference>
<keyword evidence="1" id="KW-0812">Transmembrane</keyword>
<dbReference type="RefSeq" id="WP_092449615.1">
    <property type="nucleotide sequence ID" value="NZ_FOJI01000001.1"/>
</dbReference>
<dbReference type="AlphaFoldDB" id="A0A1I0M3S7"/>
<dbReference type="Proteomes" id="UP000199701">
    <property type="component" value="Unassembled WGS sequence"/>
</dbReference>
<dbReference type="OrthoDB" id="9929555at2"/>